<sequence>MYKSQSSMDLVQSGHQCSGNIDKLKHHYETVSVQYNKQVLKSGYVAPKNLVSFTKTFTVDSIPLTDLEILDVGCGTGLVGIELYKHGFTKIDGIDLSIQMIKQADKLNIYRKLISDIDIQVPNLAEKIGKYDLLVACGIFTLGHVVPESLYNLLACLKITGLITLTARNSYANKYKFHEFILDSEKKGILQIVDYLPNQPYHDEKCEYWALRPKN</sequence>
<dbReference type="RefSeq" id="YP_009472411.1">
    <property type="nucleotide sequence ID" value="NC_037363.1"/>
</dbReference>
<dbReference type="AlphaFoldDB" id="A0A2P0QH59"/>
<evidence type="ECO:0000259" key="1">
    <source>
        <dbReference type="Pfam" id="PF08242"/>
    </source>
</evidence>
<proteinExistence type="predicted"/>
<keyword evidence="2" id="KW-0934">Plastid</keyword>
<dbReference type="EMBL" id="KY819063">
    <property type="protein sequence ID" value="ARO74106.1"/>
    <property type="molecule type" value="Genomic_DNA"/>
</dbReference>
<dbReference type="SUPFAM" id="SSF53335">
    <property type="entry name" value="S-adenosyl-L-methionine-dependent methyltransferases"/>
    <property type="match status" value="1"/>
</dbReference>
<accession>A0A2P0QH59</accession>
<name>A0A2P0QH59_9CHLO</name>
<dbReference type="GeneID" id="37277517"/>
<keyword evidence="2" id="KW-0150">Chloroplast</keyword>
<reference evidence="2" key="1">
    <citation type="submission" date="2017-03" db="EMBL/GenBank/DDBJ databases">
        <title>Chloroplast genome evolution in siphonous green algae.</title>
        <authorList>
            <person name="Cremen M.C."/>
            <person name="Marcelino V.R."/>
            <person name="Verbruggen H."/>
        </authorList>
    </citation>
    <scope>NUCLEOTIDE SEQUENCE</scope>
</reference>
<dbReference type="InterPro" id="IPR029063">
    <property type="entry name" value="SAM-dependent_MTases_sf"/>
</dbReference>
<gene>
    <name evidence="2" type="primary">orf215</name>
</gene>
<dbReference type="Gene3D" id="3.40.50.150">
    <property type="entry name" value="Vaccinia Virus protein VP39"/>
    <property type="match status" value="1"/>
</dbReference>
<dbReference type="Pfam" id="PF08242">
    <property type="entry name" value="Methyltransf_12"/>
    <property type="match status" value="1"/>
</dbReference>
<dbReference type="CDD" id="cd02440">
    <property type="entry name" value="AdoMet_MTases"/>
    <property type="match status" value="1"/>
</dbReference>
<feature type="domain" description="Methyltransferase type 12" evidence="1">
    <location>
        <begin position="70"/>
        <end position="162"/>
    </location>
</feature>
<dbReference type="InterPro" id="IPR013217">
    <property type="entry name" value="Methyltransf_12"/>
</dbReference>
<organism evidence="2">
    <name type="scientific">Bryopsis sp. HV04063</name>
    <dbReference type="NCBI Taxonomy" id="1979421"/>
    <lineage>
        <taxon>Eukaryota</taxon>
        <taxon>Viridiplantae</taxon>
        <taxon>Chlorophyta</taxon>
        <taxon>core chlorophytes</taxon>
        <taxon>Ulvophyceae</taxon>
        <taxon>TCBD clade</taxon>
        <taxon>Bryopsidales</taxon>
        <taxon>Bryopsidineae</taxon>
        <taxon>Bryopsidaceae</taxon>
        <taxon>Bryopsis</taxon>
    </lineage>
</organism>
<geneLocation type="chloroplast" evidence="2"/>
<protein>
    <recommendedName>
        <fullName evidence="1">Methyltransferase type 12 domain-containing protein</fullName>
    </recommendedName>
</protein>
<evidence type="ECO:0000313" key="2">
    <source>
        <dbReference type="EMBL" id="ARO74106.1"/>
    </source>
</evidence>